<dbReference type="Gene3D" id="3.90.79.10">
    <property type="entry name" value="Nucleoside Triphosphate Pyrophosphohydrolase"/>
    <property type="match status" value="1"/>
</dbReference>
<organism evidence="2">
    <name type="scientific">hydrothermal vent metagenome</name>
    <dbReference type="NCBI Taxonomy" id="652676"/>
    <lineage>
        <taxon>unclassified sequences</taxon>
        <taxon>metagenomes</taxon>
        <taxon>ecological metagenomes</taxon>
    </lineage>
</organism>
<dbReference type="InterPro" id="IPR000086">
    <property type="entry name" value="NUDIX_hydrolase_dom"/>
</dbReference>
<dbReference type="NCBIfam" id="NF001937">
    <property type="entry name" value="PRK00714.1-4"/>
    <property type="match status" value="1"/>
</dbReference>
<dbReference type="PROSITE" id="PS51462">
    <property type="entry name" value="NUDIX"/>
    <property type="match status" value="1"/>
</dbReference>
<dbReference type="InterPro" id="IPR015797">
    <property type="entry name" value="NUDIX_hydrolase-like_dom_sf"/>
</dbReference>
<reference evidence="2" key="1">
    <citation type="submission" date="2018-06" db="EMBL/GenBank/DDBJ databases">
        <authorList>
            <person name="Zhirakovskaya E."/>
        </authorList>
    </citation>
    <scope>NUCLEOTIDE SEQUENCE</scope>
</reference>
<dbReference type="AlphaFoldDB" id="A0A3B0XPR3"/>
<feature type="non-terminal residue" evidence="2">
    <location>
        <position position="1"/>
    </location>
</feature>
<dbReference type="Pfam" id="PF00293">
    <property type="entry name" value="NUDIX"/>
    <property type="match status" value="1"/>
</dbReference>
<dbReference type="SUPFAM" id="SSF55811">
    <property type="entry name" value="Nudix"/>
    <property type="match status" value="1"/>
</dbReference>
<dbReference type="GO" id="GO:0016787">
    <property type="term" value="F:hydrolase activity"/>
    <property type="evidence" value="ECO:0007669"/>
    <property type="project" value="UniProtKB-KW"/>
</dbReference>
<keyword evidence="2" id="KW-0378">Hydrolase</keyword>
<proteinExistence type="predicted"/>
<sequence length="121" mass="14645">SDESPSQAMYRELFEETGLCPEHVQLLGKTRKWLRYRLPKWMVRRNSLPVCIGQKQIWFVLKLVGDEETHFNLSTTEEPEFDNWAWVDYWRPVNDVVFFKRKVYKKALTELEPLLLEQIRE</sequence>
<accession>A0A3B0XPR3</accession>
<dbReference type="EMBL" id="UOFJ01000444">
    <property type="protein sequence ID" value="VAW69551.1"/>
    <property type="molecule type" value="Genomic_DNA"/>
</dbReference>
<evidence type="ECO:0000313" key="2">
    <source>
        <dbReference type="EMBL" id="VAW69551.1"/>
    </source>
</evidence>
<feature type="domain" description="Nudix hydrolase" evidence="1">
    <location>
        <begin position="1"/>
        <end position="109"/>
    </location>
</feature>
<name>A0A3B0XPR3_9ZZZZ</name>
<gene>
    <name evidence="2" type="ORF">MNBD_GAMMA10-77</name>
</gene>
<protein>
    <submittedName>
        <fullName evidence="2">Adenosine (5')-pentaphospho-(5'')-adenosine pyrophosphohydrolase</fullName>
    </submittedName>
</protein>
<evidence type="ECO:0000259" key="1">
    <source>
        <dbReference type="PROSITE" id="PS51462"/>
    </source>
</evidence>